<dbReference type="PATRIC" id="fig|1299334.3.peg.4277"/>
<feature type="compositionally biased region" description="Low complexity" evidence="1">
    <location>
        <begin position="245"/>
        <end position="259"/>
    </location>
</feature>
<evidence type="ECO:0000313" key="2">
    <source>
        <dbReference type="EMBL" id="EUA42256.1"/>
    </source>
</evidence>
<protein>
    <submittedName>
        <fullName evidence="2">Uncharacterized protein</fullName>
    </submittedName>
</protein>
<dbReference type="InterPro" id="IPR051549">
    <property type="entry name" value="PEP_Utilizing_Enz"/>
</dbReference>
<sequence>MAGPELVSARPLAAIHRLVAAARRDPEVPRILAQPGDHLDALSKYAPEFHAAVQHELALIGHRGPAEAEMRSTSYADNPELLLGMVAKSVDAPDAPRSSQPNIPVWGRPVAALSARQLREREARRDRLIRAIWVLRGLLREYGHRLVESGVLKTVDDVFYLLVDELDAVPADASELVARRRAEQRRLMKVVPPRCSAAAGSPVPRWRRFSRPGKACTASGCVADASAAAFASCDRRPSASCSPVRFSSPRSPTSATPPRSRMRPPW</sequence>
<dbReference type="EMBL" id="JAOB01000042">
    <property type="protein sequence ID" value="EUA42256.1"/>
    <property type="molecule type" value="Genomic_DNA"/>
</dbReference>
<proteinExistence type="predicted"/>
<name>X8BFL7_MYCXE</name>
<comment type="caution">
    <text evidence="2">The sequence shown here is derived from an EMBL/GenBank/DDBJ whole genome shotgun (WGS) entry which is preliminary data.</text>
</comment>
<feature type="region of interest" description="Disordered" evidence="1">
    <location>
        <begin position="236"/>
        <end position="266"/>
    </location>
</feature>
<gene>
    <name evidence="2" type="ORF">I553_6116</name>
</gene>
<reference evidence="2" key="1">
    <citation type="submission" date="2014-01" db="EMBL/GenBank/DDBJ databases">
        <authorList>
            <person name="Brown-Elliot B."/>
            <person name="Wallace R."/>
            <person name="Lenaerts A."/>
            <person name="Ordway D."/>
            <person name="DeGroote M.A."/>
            <person name="Parker T."/>
            <person name="Sizemore C."/>
            <person name="Tallon L.J."/>
            <person name="Sadzewicz L.K."/>
            <person name="Sengamalay N."/>
            <person name="Fraser C.M."/>
            <person name="Hine E."/>
            <person name="Shefchek K.A."/>
            <person name="Das S.P."/>
            <person name="Tettelin H."/>
        </authorList>
    </citation>
    <scope>NUCLEOTIDE SEQUENCE [LARGE SCALE GENOMIC DNA]</scope>
    <source>
        <strain evidence="2">4042</strain>
    </source>
</reference>
<dbReference type="PANTHER" id="PTHR43615:SF1">
    <property type="entry name" value="PPDK_N DOMAIN-CONTAINING PROTEIN"/>
    <property type="match status" value="1"/>
</dbReference>
<dbReference type="AlphaFoldDB" id="X8BFL7"/>
<evidence type="ECO:0000256" key="1">
    <source>
        <dbReference type="SAM" id="MobiDB-lite"/>
    </source>
</evidence>
<dbReference type="PANTHER" id="PTHR43615">
    <property type="entry name" value="PHOSPHOENOLPYRUVATE SYNTHASE-RELATED"/>
    <property type="match status" value="1"/>
</dbReference>
<accession>X8BFL7</accession>
<organism evidence="2">
    <name type="scientific">Mycobacterium xenopi 4042</name>
    <dbReference type="NCBI Taxonomy" id="1299334"/>
    <lineage>
        <taxon>Bacteria</taxon>
        <taxon>Bacillati</taxon>
        <taxon>Actinomycetota</taxon>
        <taxon>Actinomycetes</taxon>
        <taxon>Mycobacteriales</taxon>
        <taxon>Mycobacteriaceae</taxon>
        <taxon>Mycobacterium</taxon>
    </lineage>
</organism>